<dbReference type="Proteomes" id="UP000505355">
    <property type="component" value="Chromosome"/>
</dbReference>
<sequence length="93" mass="10684">MGKYRVVLSKDAVKDISYIKRSGDTASMKKVDIIISELHIHPETGTGKPERLKFDYAGYWSRRINKKDRLVYRIDDEIITVNIVSAIGHYGDK</sequence>
<dbReference type="PANTHER" id="PTHR38039">
    <property type="entry name" value="TOXIN YOEB"/>
    <property type="match status" value="1"/>
</dbReference>
<evidence type="ECO:0000256" key="2">
    <source>
        <dbReference type="ARBA" id="ARBA00022649"/>
    </source>
</evidence>
<evidence type="ECO:0000256" key="5">
    <source>
        <dbReference type="ARBA" id="ARBA00022801"/>
    </source>
</evidence>
<dbReference type="GO" id="GO:0016787">
    <property type="term" value="F:hydrolase activity"/>
    <property type="evidence" value="ECO:0007669"/>
    <property type="project" value="UniProtKB-KW"/>
</dbReference>
<dbReference type="Pfam" id="PF06769">
    <property type="entry name" value="YoeB_toxin"/>
    <property type="match status" value="1"/>
</dbReference>
<proteinExistence type="inferred from homology"/>
<protein>
    <recommendedName>
        <fullName evidence="6">Putative mRNA interferase YoeB</fullName>
    </recommendedName>
</protein>
<reference evidence="7 8" key="1">
    <citation type="submission" date="2020-05" db="EMBL/GenBank/DDBJ databases">
        <title>Mucilaginibacter mali sp. nov.</title>
        <authorList>
            <person name="Kim H.S."/>
            <person name="Lee K.C."/>
            <person name="Suh M.K."/>
            <person name="Kim J.-S."/>
            <person name="Han K.-I."/>
            <person name="Eom M.K."/>
            <person name="Shin Y.K."/>
            <person name="Lee J.-S."/>
        </authorList>
    </citation>
    <scope>NUCLEOTIDE SEQUENCE [LARGE SCALE GENOMIC DNA]</scope>
    <source>
        <strain evidence="7 8">G2-14</strain>
    </source>
</reference>
<keyword evidence="5" id="KW-0378">Hydrolase</keyword>
<name>A0A7D4TYR6_9SPHI</name>
<dbReference type="GO" id="GO:0045892">
    <property type="term" value="P:negative regulation of DNA-templated transcription"/>
    <property type="evidence" value="ECO:0007669"/>
    <property type="project" value="TreeGrafter"/>
</dbReference>
<evidence type="ECO:0000256" key="6">
    <source>
        <dbReference type="ARBA" id="ARBA00030388"/>
    </source>
</evidence>
<dbReference type="KEGG" id="mmab:HQ865_18010"/>
<dbReference type="GO" id="GO:0006401">
    <property type="term" value="P:RNA catabolic process"/>
    <property type="evidence" value="ECO:0007669"/>
    <property type="project" value="InterPro"/>
</dbReference>
<keyword evidence="8" id="KW-1185">Reference proteome</keyword>
<dbReference type="EMBL" id="CP054139">
    <property type="protein sequence ID" value="QKJ31577.1"/>
    <property type="molecule type" value="Genomic_DNA"/>
</dbReference>
<evidence type="ECO:0000313" key="7">
    <source>
        <dbReference type="EMBL" id="QKJ31577.1"/>
    </source>
</evidence>
<dbReference type="RefSeq" id="WP_173416236.1">
    <property type="nucleotide sequence ID" value="NZ_CP054139.1"/>
</dbReference>
<dbReference type="Gene3D" id="3.30.2310.20">
    <property type="entry name" value="RelE-like"/>
    <property type="match status" value="1"/>
</dbReference>
<dbReference type="InterPro" id="IPR009614">
    <property type="entry name" value="YoeB_toxin"/>
</dbReference>
<dbReference type="NCBIfam" id="TIGR02116">
    <property type="entry name" value="toxin_Txe_YoeB"/>
    <property type="match status" value="1"/>
</dbReference>
<accession>A0A7D4TYR6</accession>
<evidence type="ECO:0000256" key="3">
    <source>
        <dbReference type="ARBA" id="ARBA00022722"/>
    </source>
</evidence>
<keyword evidence="3" id="KW-0540">Nuclease</keyword>
<comment type="similarity">
    <text evidence="1">Belongs to the YoeB family.</text>
</comment>
<keyword evidence="4" id="KW-0255">Endonuclease</keyword>
<dbReference type="InterPro" id="IPR035093">
    <property type="entry name" value="RelE/ParE_toxin_dom_sf"/>
</dbReference>
<evidence type="ECO:0000256" key="4">
    <source>
        <dbReference type="ARBA" id="ARBA00022759"/>
    </source>
</evidence>
<evidence type="ECO:0000256" key="1">
    <source>
        <dbReference type="ARBA" id="ARBA00008172"/>
    </source>
</evidence>
<dbReference type="PANTHER" id="PTHR38039:SF1">
    <property type="entry name" value="TOXIN YOEB"/>
    <property type="match status" value="1"/>
</dbReference>
<dbReference type="AlphaFoldDB" id="A0A7D4TYR6"/>
<keyword evidence="2" id="KW-1277">Toxin-antitoxin system</keyword>
<dbReference type="GO" id="GO:0004519">
    <property type="term" value="F:endonuclease activity"/>
    <property type="evidence" value="ECO:0007669"/>
    <property type="project" value="UniProtKB-KW"/>
</dbReference>
<organism evidence="7 8">
    <name type="scientific">Mucilaginibacter mali</name>
    <dbReference type="NCBI Taxonomy" id="2740462"/>
    <lineage>
        <taxon>Bacteria</taxon>
        <taxon>Pseudomonadati</taxon>
        <taxon>Bacteroidota</taxon>
        <taxon>Sphingobacteriia</taxon>
        <taxon>Sphingobacteriales</taxon>
        <taxon>Sphingobacteriaceae</taxon>
        <taxon>Mucilaginibacter</taxon>
    </lineage>
</organism>
<evidence type="ECO:0000313" key="8">
    <source>
        <dbReference type="Proteomes" id="UP000505355"/>
    </source>
</evidence>
<gene>
    <name evidence="7" type="ORF">HQ865_18010</name>
</gene>
<dbReference type="SUPFAM" id="SSF143011">
    <property type="entry name" value="RelE-like"/>
    <property type="match status" value="1"/>
</dbReference>